<name>A0A131XBG8_9ACAR</name>
<evidence type="ECO:0000256" key="3">
    <source>
        <dbReference type="ARBA" id="ARBA00023006"/>
    </source>
</evidence>
<sequence length="143" mass="15862">MSEQQEDTESSSPVTDSGNHDNAAEDNTSEACASPEKTEARRDRGDSVGANSTDKKKIDVLLKATGDAPIMLKRKWAVSPTSKVMEIVDFIRRYLKLDQSESLFLYINQAFAPSLDQEISNLYECFGSNGKLTLHYAKTHAWG</sequence>
<comment type="function">
    <text evidence="4">Ubiquitin-like protein involved in autophagic vesicle formation.</text>
</comment>
<dbReference type="GO" id="GO:0000422">
    <property type="term" value="P:autophagy of mitochondrion"/>
    <property type="evidence" value="ECO:0007669"/>
    <property type="project" value="TreeGrafter"/>
</dbReference>
<organism evidence="6">
    <name type="scientific">Hyalomma excavatum</name>
    <dbReference type="NCBI Taxonomy" id="257692"/>
    <lineage>
        <taxon>Eukaryota</taxon>
        <taxon>Metazoa</taxon>
        <taxon>Ecdysozoa</taxon>
        <taxon>Arthropoda</taxon>
        <taxon>Chelicerata</taxon>
        <taxon>Arachnida</taxon>
        <taxon>Acari</taxon>
        <taxon>Parasitiformes</taxon>
        <taxon>Ixodida</taxon>
        <taxon>Ixodoidea</taxon>
        <taxon>Ixodidae</taxon>
        <taxon>Hyalomminae</taxon>
        <taxon>Hyalomma</taxon>
    </lineage>
</organism>
<dbReference type="GO" id="GO:0000421">
    <property type="term" value="C:autophagosome membrane"/>
    <property type="evidence" value="ECO:0007669"/>
    <property type="project" value="TreeGrafter"/>
</dbReference>
<accession>A0A131XBG8</accession>
<dbReference type="GO" id="GO:0019776">
    <property type="term" value="F:Atg8-family ligase activity"/>
    <property type="evidence" value="ECO:0007669"/>
    <property type="project" value="TreeGrafter"/>
</dbReference>
<dbReference type="InterPro" id="IPR029071">
    <property type="entry name" value="Ubiquitin-like_domsf"/>
</dbReference>
<evidence type="ECO:0000256" key="4">
    <source>
        <dbReference type="RuleBase" id="RU361201"/>
    </source>
</evidence>
<dbReference type="PANTHER" id="PTHR13385:SF0">
    <property type="entry name" value="UBIQUITIN-LIKE PROTEIN ATG12"/>
    <property type="match status" value="1"/>
</dbReference>
<dbReference type="CDD" id="cd01612">
    <property type="entry name" value="Ubl_ATG12"/>
    <property type="match status" value="1"/>
</dbReference>
<dbReference type="EMBL" id="GEFH01004664">
    <property type="protein sequence ID" value="JAP63917.1"/>
    <property type="molecule type" value="mRNA"/>
</dbReference>
<protein>
    <recommendedName>
        <fullName evidence="4">Ubiquitin-like protein ATG12</fullName>
    </recommendedName>
</protein>
<evidence type="ECO:0000256" key="1">
    <source>
        <dbReference type="ARBA" id="ARBA00022499"/>
    </source>
</evidence>
<feature type="compositionally biased region" description="Basic and acidic residues" evidence="5">
    <location>
        <begin position="36"/>
        <end position="46"/>
    </location>
</feature>
<dbReference type="GO" id="GO:0034727">
    <property type="term" value="P:piecemeal microautophagy of the nucleus"/>
    <property type="evidence" value="ECO:0007669"/>
    <property type="project" value="TreeGrafter"/>
</dbReference>
<comment type="subunit">
    <text evidence="4">Forms a conjugate with ATG5.</text>
</comment>
<reference evidence="6" key="1">
    <citation type="journal article" date="2017" name="Ticks Tick Borne Dis.">
        <title>An insight into the sialome of Hyalomma excavatum.</title>
        <authorList>
            <person name="Ribeiro J.M."/>
            <person name="Slovak M."/>
            <person name="Francischetti I.M."/>
        </authorList>
    </citation>
    <scope>NUCLEOTIDE SEQUENCE</scope>
    <source>
        <strain evidence="6">Samish</strain>
        <tissue evidence="6">Salivary glands</tissue>
    </source>
</reference>
<dbReference type="SUPFAM" id="SSF54236">
    <property type="entry name" value="Ubiquitin-like"/>
    <property type="match status" value="1"/>
</dbReference>
<dbReference type="Pfam" id="PF04110">
    <property type="entry name" value="APG12"/>
    <property type="match status" value="1"/>
</dbReference>
<dbReference type="GO" id="GO:0000045">
    <property type="term" value="P:autophagosome assembly"/>
    <property type="evidence" value="ECO:0007669"/>
    <property type="project" value="InterPro"/>
</dbReference>
<dbReference type="GO" id="GO:0034274">
    <property type="term" value="C:Atg12-Atg5-Atg16 complex"/>
    <property type="evidence" value="ECO:0007669"/>
    <property type="project" value="TreeGrafter"/>
</dbReference>
<dbReference type="PANTHER" id="PTHR13385">
    <property type="entry name" value="AUTOPHAGY PROTEIN 12"/>
    <property type="match status" value="1"/>
</dbReference>
<evidence type="ECO:0000313" key="6">
    <source>
        <dbReference type="EMBL" id="JAP63917.1"/>
    </source>
</evidence>
<evidence type="ECO:0000256" key="5">
    <source>
        <dbReference type="SAM" id="MobiDB-lite"/>
    </source>
</evidence>
<dbReference type="AlphaFoldDB" id="A0A131XBG8"/>
<keyword evidence="3 4" id="KW-0072">Autophagy</keyword>
<comment type="similarity">
    <text evidence="4">Belongs to the ATG12 family.</text>
</comment>
<dbReference type="GO" id="GO:0097352">
    <property type="term" value="P:autophagosome maturation"/>
    <property type="evidence" value="ECO:0007669"/>
    <property type="project" value="TreeGrafter"/>
</dbReference>
<dbReference type="Gene3D" id="3.10.20.90">
    <property type="entry name" value="Phosphatidylinositol 3-kinase Catalytic Subunit, Chain A, domain 1"/>
    <property type="match status" value="1"/>
</dbReference>
<feature type="region of interest" description="Disordered" evidence="5">
    <location>
        <begin position="1"/>
        <end position="52"/>
    </location>
</feature>
<dbReference type="GO" id="GO:0034045">
    <property type="term" value="C:phagophore assembly site membrane"/>
    <property type="evidence" value="ECO:0007669"/>
    <property type="project" value="TreeGrafter"/>
</dbReference>
<dbReference type="FunFam" id="3.10.20.90:FF:000150">
    <property type="entry name" value="Ubiquitin-like protein ATG12"/>
    <property type="match status" value="1"/>
</dbReference>
<dbReference type="InterPro" id="IPR007242">
    <property type="entry name" value="Atg12"/>
</dbReference>
<dbReference type="GO" id="GO:0061723">
    <property type="term" value="P:glycophagy"/>
    <property type="evidence" value="ECO:0007669"/>
    <property type="project" value="TreeGrafter"/>
</dbReference>
<keyword evidence="2 4" id="KW-0833">Ubl conjugation pathway</keyword>
<evidence type="ECO:0000256" key="2">
    <source>
        <dbReference type="ARBA" id="ARBA00022786"/>
    </source>
</evidence>
<proteinExistence type="evidence at transcript level"/>
<keyword evidence="1 4" id="KW-1017">Isopeptide bond</keyword>